<keyword evidence="2" id="KW-1185">Reference proteome</keyword>
<protein>
    <submittedName>
        <fullName evidence="1">Uncharacterized protein</fullName>
    </submittedName>
</protein>
<dbReference type="HOGENOM" id="CLU_924405_0_0_1"/>
<organism evidence="1 2">
    <name type="scientific">Colletotrichum fioriniae PJ7</name>
    <dbReference type="NCBI Taxonomy" id="1445577"/>
    <lineage>
        <taxon>Eukaryota</taxon>
        <taxon>Fungi</taxon>
        <taxon>Dikarya</taxon>
        <taxon>Ascomycota</taxon>
        <taxon>Pezizomycotina</taxon>
        <taxon>Sordariomycetes</taxon>
        <taxon>Hypocreomycetidae</taxon>
        <taxon>Glomerellales</taxon>
        <taxon>Glomerellaceae</taxon>
        <taxon>Colletotrichum</taxon>
        <taxon>Colletotrichum acutatum species complex</taxon>
    </lineage>
</organism>
<accession>A0A010RS72</accession>
<evidence type="ECO:0000313" key="2">
    <source>
        <dbReference type="Proteomes" id="UP000020467"/>
    </source>
</evidence>
<comment type="caution">
    <text evidence="1">The sequence shown here is derived from an EMBL/GenBank/DDBJ whole genome shotgun (WGS) entry which is preliminary data.</text>
</comment>
<dbReference type="AlphaFoldDB" id="A0A010RS72"/>
<reference evidence="1 2" key="1">
    <citation type="submission" date="2014-02" db="EMBL/GenBank/DDBJ databases">
        <title>The genome sequence of Colletotrichum fioriniae PJ7.</title>
        <authorList>
            <person name="Baroncelli R."/>
            <person name="Thon M.R."/>
        </authorList>
    </citation>
    <scope>NUCLEOTIDE SEQUENCE [LARGE SCALE GENOMIC DNA]</scope>
    <source>
        <strain evidence="1 2">PJ7</strain>
    </source>
</reference>
<proteinExistence type="predicted"/>
<dbReference type="Proteomes" id="UP000020467">
    <property type="component" value="Unassembled WGS sequence"/>
</dbReference>
<evidence type="ECO:0000313" key="1">
    <source>
        <dbReference type="EMBL" id="EXF75133.1"/>
    </source>
</evidence>
<dbReference type="EMBL" id="JARH01000928">
    <property type="protein sequence ID" value="EXF75133.1"/>
    <property type="molecule type" value="Genomic_DNA"/>
</dbReference>
<sequence>MDSANLLLPRNLPFAITLPRATAPPWHENALWVEIDLTECHAAIDFYGSLVHYSSQQMKRWVLRGSLPDVSQALNTIIQQAAESSSGEIAYLSTLEEYLMGWRSVELGIFKSSNVTLMLSSKFFRGLCALFILLLGASFATASPVAVNADLAARTPAEDTSVTARASGGGWCWPFCNPFNRGVPNAPNRFDFRPPASTARPQYFDTPDNQVTLRAETQATGAVLVTVSVGTRYTLPAHAEINVRLLVRSTHIDFNHANLEFGSETAVVRITPEQAAAFRNGERSEDGSFKITLLYKLGQDL</sequence>
<name>A0A010RS72_9PEZI</name>
<dbReference type="OrthoDB" id="4818389at2759"/>
<gene>
    <name evidence="1" type="ORF">CFIO01_06743</name>
</gene>
<dbReference type="KEGG" id="cfj:CFIO01_06743"/>